<dbReference type="EMBL" id="CP155573">
    <property type="protein sequence ID" value="XFO65144.1"/>
    <property type="molecule type" value="Genomic_DNA"/>
</dbReference>
<sequence>MGIQDGNEIEYSHSLTMTAICSPCLYIPPERILQSIHTL</sequence>
<accession>A0ABZ3II85</accession>
<evidence type="ECO:0000313" key="1">
    <source>
        <dbReference type="EMBL" id="XFO65144.1"/>
    </source>
</evidence>
<name>A0ABZ3II85_9FIRM</name>
<reference evidence="1" key="1">
    <citation type="submission" date="2024-05" db="EMBL/GenBank/DDBJ databases">
        <title>Isolation and characterization of Sporomusa carbonis sp. nov., a carboxydotrophic hydrogenogen in the genus of Sporomusa isolated from a charcoal burning pile.</title>
        <authorList>
            <person name="Boeer T."/>
            <person name="Rosenbaum F."/>
            <person name="Eysell L."/>
            <person name="Mueller V."/>
            <person name="Daniel R."/>
            <person name="Poehlein A."/>
        </authorList>
    </citation>
    <scope>NUCLEOTIDE SEQUENCE [LARGE SCALE GENOMIC DNA]</scope>
    <source>
        <strain evidence="1">DSM 10669</strain>
    </source>
</reference>
<organism evidence="1 2">
    <name type="scientific">Sporomusa silvacetica DSM 10669</name>
    <dbReference type="NCBI Taxonomy" id="1123289"/>
    <lineage>
        <taxon>Bacteria</taxon>
        <taxon>Bacillati</taxon>
        <taxon>Bacillota</taxon>
        <taxon>Negativicutes</taxon>
        <taxon>Selenomonadales</taxon>
        <taxon>Sporomusaceae</taxon>
        <taxon>Sporomusa</taxon>
    </lineage>
</organism>
<proteinExistence type="predicted"/>
<protein>
    <submittedName>
        <fullName evidence="1">Uncharacterized protein</fullName>
    </submittedName>
</protein>
<dbReference type="Proteomes" id="UP000216752">
    <property type="component" value="Chromosome"/>
</dbReference>
<evidence type="ECO:0000313" key="2">
    <source>
        <dbReference type="Proteomes" id="UP000216752"/>
    </source>
</evidence>
<gene>
    <name evidence="1" type="ORF">SPSIL_012530</name>
</gene>
<keyword evidence="2" id="KW-1185">Reference proteome</keyword>